<comment type="caution">
    <text evidence="2">The sequence shown here is derived from an EMBL/GenBank/DDBJ whole genome shotgun (WGS) entry which is preliminary data.</text>
</comment>
<sequence>MLETLSGCQWFSSLDLASGFWQVELSPKDREKSTFITRFGTFEFTVMPFSLCNAPATFQRLMDTVLRDILWQFVVVYIDDINIGSKTFEEHLQHLEQVFLRLEQAGLKLSPEKCFFLKTKSHSWDML</sequence>
<dbReference type="EMBL" id="BLAL01000011">
    <property type="protein sequence ID" value="GES73830.1"/>
    <property type="molecule type" value="Genomic_DNA"/>
</dbReference>
<dbReference type="Pfam" id="PF00078">
    <property type="entry name" value="RVT_1"/>
    <property type="match status" value="1"/>
</dbReference>
<reference evidence="2" key="1">
    <citation type="submission" date="2019-10" db="EMBL/GenBank/DDBJ databases">
        <title>Conservation and host-specific expression of non-tandemly repeated heterogenous ribosome RNA gene in arbuscular mycorrhizal fungi.</title>
        <authorList>
            <person name="Maeda T."/>
            <person name="Kobayashi Y."/>
            <person name="Nakagawa T."/>
            <person name="Ezawa T."/>
            <person name="Yamaguchi K."/>
            <person name="Bino T."/>
            <person name="Nishimoto Y."/>
            <person name="Shigenobu S."/>
            <person name="Kawaguchi M."/>
        </authorList>
    </citation>
    <scope>NUCLEOTIDE SEQUENCE</scope>
    <source>
        <strain evidence="2">HR1</strain>
    </source>
</reference>
<dbReference type="PANTHER" id="PTHR24559">
    <property type="entry name" value="TRANSPOSON TY3-I GAG-POL POLYPROTEIN"/>
    <property type="match status" value="1"/>
</dbReference>
<gene>
    <name evidence="2" type="ORF">RCL2_000134300</name>
</gene>
<dbReference type="OrthoDB" id="5920460at2759"/>
<dbReference type="InterPro" id="IPR043128">
    <property type="entry name" value="Rev_trsase/Diguanyl_cyclase"/>
</dbReference>
<dbReference type="AlphaFoldDB" id="A0A8H3KTN8"/>
<name>A0A8H3KTN8_9GLOM</name>
<dbReference type="CDD" id="cd01647">
    <property type="entry name" value="RT_LTR"/>
    <property type="match status" value="1"/>
</dbReference>
<accession>A0A8H3KTN8</accession>
<dbReference type="InterPro" id="IPR043502">
    <property type="entry name" value="DNA/RNA_pol_sf"/>
</dbReference>
<dbReference type="InterPro" id="IPR053134">
    <property type="entry name" value="RNA-dir_DNA_polymerase"/>
</dbReference>
<evidence type="ECO:0000313" key="2">
    <source>
        <dbReference type="EMBL" id="GES73830.1"/>
    </source>
</evidence>
<dbReference type="PANTHER" id="PTHR24559:SF444">
    <property type="entry name" value="REVERSE TRANSCRIPTASE DOMAIN-CONTAINING PROTEIN"/>
    <property type="match status" value="1"/>
</dbReference>
<feature type="domain" description="Reverse transcriptase" evidence="1">
    <location>
        <begin position="1"/>
        <end position="127"/>
    </location>
</feature>
<dbReference type="GO" id="GO:0003964">
    <property type="term" value="F:RNA-directed DNA polymerase activity"/>
    <property type="evidence" value="ECO:0007669"/>
    <property type="project" value="UniProtKB-KW"/>
</dbReference>
<evidence type="ECO:0000259" key="1">
    <source>
        <dbReference type="PROSITE" id="PS50878"/>
    </source>
</evidence>
<protein>
    <submittedName>
        <fullName evidence="2">RNA-directed DNA polymerase homolog</fullName>
    </submittedName>
</protein>
<proteinExistence type="predicted"/>
<keyword evidence="2" id="KW-0548">Nucleotidyltransferase</keyword>
<dbReference type="PROSITE" id="PS50878">
    <property type="entry name" value="RT_POL"/>
    <property type="match status" value="1"/>
</dbReference>
<dbReference type="InterPro" id="IPR000477">
    <property type="entry name" value="RT_dom"/>
</dbReference>
<keyword evidence="2" id="KW-0808">Transferase</keyword>
<organism evidence="2 3">
    <name type="scientific">Rhizophagus clarus</name>
    <dbReference type="NCBI Taxonomy" id="94130"/>
    <lineage>
        <taxon>Eukaryota</taxon>
        <taxon>Fungi</taxon>
        <taxon>Fungi incertae sedis</taxon>
        <taxon>Mucoromycota</taxon>
        <taxon>Glomeromycotina</taxon>
        <taxon>Glomeromycetes</taxon>
        <taxon>Glomerales</taxon>
        <taxon>Glomeraceae</taxon>
        <taxon>Rhizophagus</taxon>
    </lineage>
</organism>
<keyword evidence="2" id="KW-0695">RNA-directed DNA polymerase</keyword>
<evidence type="ECO:0000313" key="3">
    <source>
        <dbReference type="Proteomes" id="UP000615446"/>
    </source>
</evidence>
<dbReference type="SUPFAM" id="SSF56672">
    <property type="entry name" value="DNA/RNA polymerases"/>
    <property type="match status" value="1"/>
</dbReference>
<dbReference type="Gene3D" id="3.30.70.270">
    <property type="match status" value="1"/>
</dbReference>
<dbReference type="Gene3D" id="3.10.10.10">
    <property type="entry name" value="HIV Type 1 Reverse Transcriptase, subunit A, domain 1"/>
    <property type="match status" value="1"/>
</dbReference>
<dbReference type="Proteomes" id="UP000615446">
    <property type="component" value="Unassembled WGS sequence"/>
</dbReference>